<proteinExistence type="predicted"/>
<accession>A0A5C8D7J9</accession>
<dbReference type="Proteomes" id="UP000324638">
    <property type="component" value="Unassembled WGS sequence"/>
</dbReference>
<organism evidence="1 2">
    <name type="scientific">Brachyspira aalborgi</name>
    <dbReference type="NCBI Taxonomy" id="29522"/>
    <lineage>
        <taxon>Bacteria</taxon>
        <taxon>Pseudomonadati</taxon>
        <taxon>Spirochaetota</taxon>
        <taxon>Spirochaetia</taxon>
        <taxon>Brachyspirales</taxon>
        <taxon>Brachyspiraceae</taxon>
        <taxon>Brachyspira</taxon>
    </lineage>
</organism>
<sequence length="140" mass="16724">MQSKKFKIKEEKATILDIKSAISIALFNGELNNKGIELDTDVRRAITYNKIIFEDLSKRLFSYYNSREDKKNKLKEISLVRALKKNPNLLNKERIYYIENPNLNTFEFLDDVLDKEKKVRGYSEYILFSLFNNYFDYIKN</sequence>
<evidence type="ECO:0000313" key="2">
    <source>
        <dbReference type="Proteomes" id="UP000324638"/>
    </source>
</evidence>
<gene>
    <name evidence="1" type="ORF">EPJ79_04610</name>
</gene>
<comment type="caution">
    <text evidence="1">The sequence shown here is derived from an EMBL/GenBank/DDBJ whole genome shotgun (WGS) entry which is preliminary data.</text>
</comment>
<dbReference type="RefSeq" id="WP_147738615.1">
    <property type="nucleotide sequence ID" value="NZ_SAXU01000001.1"/>
</dbReference>
<reference evidence="1 2" key="1">
    <citation type="journal article" date="1992" name="Lakartidningen">
        <title>[Penicillin V and not amoxicillin is the first choice preparation in acute otitis].</title>
        <authorList>
            <person name="Kamme C."/>
            <person name="Lundgren K."/>
            <person name="Prellner K."/>
        </authorList>
    </citation>
    <scope>NUCLEOTIDE SEQUENCE [LARGE SCALE GENOMIC DNA]</scope>
    <source>
        <strain evidence="1 2">513A</strain>
    </source>
</reference>
<protein>
    <submittedName>
        <fullName evidence="1">Uncharacterized protein</fullName>
    </submittedName>
</protein>
<name>A0A5C8D7J9_9SPIR</name>
<dbReference type="AlphaFoldDB" id="A0A5C8D7J9"/>
<dbReference type="EMBL" id="SAXU01000001">
    <property type="protein sequence ID" value="TXJ20431.1"/>
    <property type="molecule type" value="Genomic_DNA"/>
</dbReference>
<evidence type="ECO:0000313" key="1">
    <source>
        <dbReference type="EMBL" id="TXJ20431.1"/>
    </source>
</evidence>